<dbReference type="CDD" id="cd06577">
    <property type="entry name" value="PASTA_pknB"/>
    <property type="match status" value="1"/>
</dbReference>
<keyword evidence="2" id="KW-0472">Membrane</keyword>
<gene>
    <name evidence="4" type="ORF">Ate02nite_76250</name>
</gene>
<dbReference type="Gene3D" id="3.30.10.20">
    <property type="match status" value="1"/>
</dbReference>
<dbReference type="SMART" id="SM00740">
    <property type="entry name" value="PASTA"/>
    <property type="match status" value="1"/>
</dbReference>
<dbReference type="RefSeq" id="WP_203812731.1">
    <property type="nucleotide sequence ID" value="NZ_BOMY01000048.1"/>
</dbReference>
<evidence type="ECO:0000259" key="3">
    <source>
        <dbReference type="PROSITE" id="PS51178"/>
    </source>
</evidence>
<reference evidence="4" key="1">
    <citation type="submission" date="2021-01" db="EMBL/GenBank/DDBJ databases">
        <title>Whole genome shotgun sequence of Actinoplanes tereljensis NBRC 105297.</title>
        <authorList>
            <person name="Komaki H."/>
            <person name="Tamura T."/>
        </authorList>
    </citation>
    <scope>NUCLEOTIDE SEQUENCE</scope>
    <source>
        <strain evidence="4">NBRC 105297</strain>
    </source>
</reference>
<dbReference type="PROSITE" id="PS51178">
    <property type="entry name" value="PASTA"/>
    <property type="match status" value="1"/>
</dbReference>
<accession>A0A919NTK8</accession>
<feature type="compositionally biased region" description="Basic and acidic residues" evidence="1">
    <location>
        <begin position="19"/>
        <end position="29"/>
    </location>
</feature>
<comment type="caution">
    <text evidence="4">The sequence shown here is derived from an EMBL/GenBank/DDBJ whole genome shotgun (WGS) entry which is preliminary data.</text>
</comment>
<feature type="region of interest" description="Disordered" evidence="1">
    <location>
        <begin position="139"/>
        <end position="182"/>
    </location>
</feature>
<dbReference type="InterPro" id="IPR005543">
    <property type="entry name" value="PASTA_dom"/>
</dbReference>
<sequence>MSDESDETRSFSPLDETDADGRPVRKPELDETQADGPAVDADPTTVTPRADATSVMPPAADDDWAAPSRGNPVWSGRAEVRAPQPGRTSYDTDWQAGPPPVPSERDRWWMPIVVGIIVLILLAALGWGIYQIVQNSGDETPATTPTTSAATTAPTSAATTAPSTAPTVTTPETTPQTTEPTQTEVLVPALKGLALDDARDALNQTGLRYRVLYRESTSPPGTVIDSDPAEGQEVPPDTRVTIVVSGTDPSAATPSTPSTSASAGG</sequence>
<keyword evidence="2" id="KW-0812">Transmembrane</keyword>
<feature type="region of interest" description="Disordered" evidence="1">
    <location>
        <begin position="217"/>
        <end position="236"/>
    </location>
</feature>
<dbReference type="SUPFAM" id="SSF54184">
    <property type="entry name" value="Penicillin-binding protein 2x (pbp-2x), c-terminal domain"/>
    <property type="match status" value="1"/>
</dbReference>
<dbReference type="Pfam" id="PF03793">
    <property type="entry name" value="PASTA"/>
    <property type="match status" value="1"/>
</dbReference>
<dbReference type="EMBL" id="BOMY01000048">
    <property type="protein sequence ID" value="GIF24895.1"/>
    <property type="molecule type" value="Genomic_DNA"/>
</dbReference>
<protein>
    <recommendedName>
        <fullName evidence="3">PASTA domain-containing protein</fullName>
    </recommendedName>
</protein>
<keyword evidence="5" id="KW-1185">Reference proteome</keyword>
<evidence type="ECO:0000313" key="5">
    <source>
        <dbReference type="Proteomes" id="UP000623608"/>
    </source>
</evidence>
<feature type="domain" description="PASTA" evidence="3">
    <location>
        <begin position="181"/>
        <end position="246"/>
    </location>
</feature>
<proteinExistence type="predicted"/>
<name>A0A919NTK8_9ACTN</name>
<feature type="compositionally biased region" description="Low complexity" evidence="1">
    <location>
        <begin position="140"/>
        <end position="182"/>
    </location>
</feature>
<dbReference type="Proteomes" id="UP000623608">
    <property type="component" value="Unassembled WGS sequence"/>
</dbReference>
<feature type="region of interest" description="Disordered" evidence="1">
    <location>
        <begin position="245"/>
        <end position="265"/>
    </location>
</feature>
<dbReference type="AlphaFoldDB" id="A0A919NTK8"/>
<evidence type="ECO:0000256" key="2">
    <source>
        <dbReference type="SAM" id="Phobius"/>
    </source>
</evidence>
<evidence type="ECO:0000256" key="1">
    <source>
        <dbReference type="SAM" id="MobiDB-lite"/>
    </source>
</evidence>
<feature type="transmembrane region" description="Helical" evidence="2">
    <location>
        <begin position="108"/>
        <end position="130"/>
    </location>
</feature>
<evidence type="ECO:0000313" key="4">
    <source>
        <dbReference type="EMBL" id="GIF24895.1"/>
    </source>
</evidence>
<organism evidence="4 5">
    <name type="scientific">Paractinoplanes tereljensis</name>
    <dbReference type="NCBI Taxonomy" id="571912"/>
    <lineage>
        <taxon>Bacteria</taxon>
        <taxon>Bacillati</taxon>
        <taxon>Actinomycetota</taxon>
        <taxon>Actinomycetes</taxon>
        <taxon>Micromonosporales</taxon>
        <taxon>Micromonosporaceae</taxon>
        <taxon>Paractinoplanes</taxon>
    </lineage>
</organism>
<feature type="region of interest" description="Disordered" evidence="1">
    <location>
        <begin position="1"/>
        <end position="102"/>
    </location>
</feature>
<keyword evidence="2" id="KW-1133">Transmembrane helix</keyword>